<evidence type="ECO:0008006" key="3">
    <source>
        <dbReference type="Google" id="ProtNLM"/>
    </source>
</evidence>
<reference evidence="1" key="1">
    <citation type="journal article" date="2014" name="Int. J. Syst. Evol. Microbiol.">
        <title>Complete genome sequence of Corynebacterium casei LMG S-19264T (=DSM 44701T), isolated from a smear-ripened cheese.</title>
        <authorList>
            <consortium name="US DOE Joint Genome Institute (JGI-PGF)"/>
            <person name="Walter F."/>
            <person name="Albersmeier A."/>
            <person name="Kalinowski J."/>
            <person name="Ruckert C."/>
        </authorList>
    </citation>
    <scope>NUCLEOTIDE SEQUENCE</scope>
    <source>
        <strain evidence="1">JCM 5016</strain>
    </source>
</reference>
<dbReference type="Proteomes" id="UP000623010">
    <property type="component" value="Unassembled WGS sequence"/>
</dbReference>
<evidence type="ECO:0000313" key="2">
    <source>
        <dbReference type="Proteomes" id="UP000623010"/>
    </source>
</evidence>
<dbReference type="AlphaFoldDB" id="A0A918QYV8"/>
<dbReference type="EMBL" id="BMWH01000002">
    <property type="protein sequence ID" value="GGZ73554.1"/>
    <property type="molecule type" value="Genomic_DNA"/>
</dbReference>
<organism evidence="1 2">
    <name type="scientific">Streptomyces echinoruber</name>
    <dbReference type="NCBI Taxonomy" id="68898"/>
    <lineage>
        <taxon>Bacteria</taxon>
        <taxon>Bacillati</taxon>
        <taxon>Actinomycetota</taxon>
        <taxon>Actinomycetes</taxon>
        <taxon>Kitasatosporales</taxon>
        <taxon>Streptomycetaceae</taxon>
        <taxon>Streptomyces</taxon>
    </lineage>
</organism>
<name>A0A918QYV8_9ACTN</name>
<proteinExistence type="predicted"/>
<keyword evidence="2" id="KW-1185">Reference proteome</keyword>
<evidence type="ECO:0000313" key="1">
    <source>
        <dbReference type="EMBL" id="GGZ73554.1"/>
    </source>
</evidence>
<gene>
    <name evidence="1" type="ORF">GCM10010389_08960</name>
</gene>
<comment type="caution">
    <text evidence="1">The sequence shown here is derived from an EMBL/GenBank/DDBJ whole genome shotgun (WGS) entry which is preliminary data.</text>
</comment>
<accession>A0A918QYV8</accession>
<reference evidence="1" key="2">
    <citation type="submission" date="2020-09" db="EMBL/GenBank/DDBJ databases">
        <authorList>
            <person name="Sun Q."/>
            <person name="Ohkuma M."/>
        </authorList>
    </citation>
    <scope>NUCLEOTIDE SEQUENCE</scope>
    <source>
        <strain evidence="1">JCM 5016</strain>
    </source>
</reference>
<dbReference type="RefSeq" id="WP_190055954.1">
    <property type="nucleotide sequence ID" value="NZ_BMWH01000002.1"/>
</dbReference>
<sequence>MTTHEALDEKTLRTADLLSLPPTIDVELAGRAFGIGRDSAYKLVRAGEFPCKVIRAGRKYRVVTADLRRVLTVPDPTTPQGNAA</sequence>
<protein>
    <recommendedName>
        <fullName evidence="3">Helix-turn-helix domain-containing protein</fullName>
    </recommendedName>
</protein>